<feature type="signal peptide" evidence="6">
    <location>
        <begin position="1"/>
        <end position="36"/>
    </location>
</feature>
<gene>
    <name evidence="10" type="ORF">BRLA_c014110</name>
</gene>
<accession>A0A075R887</accession>
<keyword evidence="2 5" id="KW-0812">Transmembrane</keyword>
<dbReference type="STRING" id="1042163.BRLA_c014110"/>
<dbReference type="InterPro" id="IPR002810">
    <property type="entry name" value="NfeD-like_C"/>
</dbReference>
<feature type="chain" id="PRO_5001709520" evidence="6">
    <location>
        <begin position="37"/>
        <end position="449"/>
    </location>
</feature>
<evidence type="ECO:0000256" key="2">
    <source>
        <dbReference type="ARBA" id="ARBA00022692"/>
    </source>
</evidence>
<proteinExistence type="predicted"/>
<dbReference type="InterPro" id="IPR056738">
    <property type="entry name" value="NfeD1b_N"/>
</dbReference>
<feature type="transmembrane region" description="Helical" evidence="5">
    <location>
        <begin position="338"/>
        <end position="361"/>
    </location>
</feature>
<feature type="domain" description="NfeD integral membrane" evidence="8">
    <location>
        <begin position="244"/>
        <end position="357"/>
    </location>
</feature>
<dbReference type="PANTHER" id="PTHR33507">
    <property type="entry name" value="INNER MEMBRANE PROTEIN YBBJ"/>
    <property type="match status" value="1"/>
</dbReference>
<keyword evidence="10" id="KW-0645">Protease</keyword>
<evidence type="ECO:0000256" key="5">
    <source>
        <dbReference type="SAM" id="Phobius"/>
    </source>
</evidence>
<dbReference type="RefSeq" id="WP_003338199.1">
    <property type="nucleotide sequence ID" value="NZ_CP007806.1"/>
</dbReference>
<sequence length="449" mass="48092">MRQHLAFTRMFTCMLALMMFAGGMLAWTAWSQPVEAAGKRVFYVPVEQDIERGLESFLRRAFQQANEQRADVVILDINTPGGDVVSAGNIGALIRSAPMKVVAYINNQAFSAGTYIALNANEIVMEPGSSIGAAAPIDVQGNAAPVKITSGWAQMMEEAAKLNGRDASVAKAMVYIDQDFAGLKKKGEVLSLGAEEAQKLGYADKIVRSKAELFQYVGVNESEIVHISPTPTEKVARFVTNPVVLSCLLLIGMLGVIIELFAPGFGVAGTIGILSFTLYFFGHFVAGFANWLDIGLFIIGVILMILEIFLPGGIVGFLGFASMSTGLVLAAYDTKQGLTSLGIAAIITLIVAFILAKYFGLRGTWSKFVLKEEQHRDTGYVAPKNQNDLLGKTGVALTNLRPAGVILIGEQRIDAVSAGGYIAAGSEIKVVQVEGARIVVQDWKNESKG</sequence>
<dbReference type="GO" id="GO:0008233">
    <property type="term" value="F:peptidase activity"/>
    <property type="evidence" value="ECO:0007669"/>
    <property type="project" value="UniProtKB-KW"/>
</dbReference>
<dbReference type="Pfam" id="PF24961">
    <property type="entry name" value="NfeD_membrane"/>
    <property type="match status" value="1"/>
</dbReference>
<evidence type="ECO:0000259" key="8">
    <source>
        <dbReference type="Pfam" id="PF24961"/>
    </source>
</evidence>
<dbReference type="GO" id="GO:0006508">
    <property type="term" value="P:proteolysis"/>
    <property type="evidence" value="ECO:0007669"/>
    <property type="project" value="UniProtKB-KW"/>
</dbReference>
<organism evidence="10 11">
    <name type="scientific">Brevibacillus laterosporus LMG 15441</name>
    <dbReference type="NCBI Taxonomy" id="1042163"/>
    <lineage>
        <taxon>Bacteria</taxon>
        <taxon>Bacillati</taxon>
        <taxon>Bacillota</taxon>
        <taxon>Bacilli</taxon>
        <taxon>Bacillales</taxon>
        <taxon>Paenibacillaceae</taxon>
        <taxon>Brevibacillus</taxon>
    </lineage>
</organism>
<evidence type="ECO:0000259" key="7">
    <source>
        <dbReference type="Pfam" id="PF01957"/>
    </source>
</evidence>
<evidence type="ECO:0000313" key="11">
    <source>
        <dbReference type="Proteomes" id="UP000005850"/>
    </source>
</evidence>
<dbReference type="AlphaFoldDB" id="A0A075R887"/>
<dbReference type="InterPro" id="IPR012340">
    <property type="entry name" value="NA-bd_OB-fold"/>
</dbReference>
<evidence type="ECO:0000256" key="4">
    <source>
        <dbReference type="ARBA" id="ARBA00023136"/>
    </source>
</evidence>
<keyword evidence="10" id="KW-0378">Hydrolase</keyword>
<evidence type="ECO:0000256" key="3">
    <source>
        <dbReference type="ARBA" id="ARBA00022989"/>
    </source>
</evidence>
<keyword evidence="3 5" id="KW-1133">Transmembrane helix</keyword>
<dbReference type="CDD" id="cd07021">
    <property type="entry name" value="Clp_protease_NfeD_like"/>
    <property type="match status" value="1"/>
</dbReference>
<dbReference type="Pfam" id="PF25145">
    <property type="entry name" value="NfeD1b_N"/>
    <property type="match status" value="1"/>
</dbReference>
<dbReference type="eggNOG" id="COG1030">
    <property type="taxonomic scope" value="Bacteria"/>
</dbReference>
<evidence type="ECO:0000256" key="1">
    <source>
        <dbReference type="ARBA" id="ARBA00004141"/>
    </source>
</evidence>
<dbReference type="KEGG" id="blr:BRLA_c014110"/>
<evidence type="ECO:0000313" key="10">
    <source>
        <dbReference type="EMBL" id="AIG25750.1"/>
    </source>
</evidence>
<dbReference type="InterPro" id="IPR056739">
    <property type="entry name" value="NfeD_membrane"/>
</dbReference>
<dbReference type="InterPro" id="IPR052165">
    <property type="entry name" value="Membrane_assoc_protease"/>
</dbReference>
<dbReference type="EMBL" id="CP007806">
    <property type="protein sequence ID" value="AIG25750.1"/>
    <property type="molecule type" value="Genomic_DNA"/>
</dbReference>
<dbReference type="Proteomes" id="UP000005850">
    <property type="component" value="Chromosome"/>
</dbReference>
<dbReference type="HOGENOM" id="CLU_024619_2_0_9"/>
<evidence type="ECO:0000256" key="6">
    <source>
        <dbReference type="SAM" id="SignalP"/>
    </source>
</evidence>
<keyword evidence="11" id="KW-1185">Reference proteome</keyword>
<comment type="subcellular location">
    <subcellularLocation>
        <location evidence="1">Membrane</location>
        <topology evidence="1">Multi-pass membrane protein</topology>
    </subcellularLocation>
</comment>
<reference evidence="10 11" key="1">
    <citation type="journal article" date="2011" name="J. Bacteriol.">
        <title>Genome sequence of Brevibacillus laterosporus LMG 15441, a pathogen of invertebrates.</title>
        <authorList>
            <person name="Djukic M."/>
            <person name="Poehlein A."/>
            <person name="Thurmer A."/>
            <person name="Daniel R."/>
        </authorList>
    </citation>
    <scope>NUCLEOTIDE SEQUENCE [LARGE SCALE GENOMIC DNA]</scope>
    <source>
        <strain evidence="10 11">LMG 15441</strain>
    </source>
</reference>
<dbReference type="InterPro" id="IPR029045">
    <property type="entry name" value="ClpP/crotonase-like_dom_sf"/>
</dbReference>
<name>A0A075R887_BRELA</name>
<dbReference type="Gene3D" id="2.40.50.140">
    <property type="entry name" value="Nucleic acid-binding proteins"/>
    <property type="match status" value="1"/>
</dbReference>
<feature type="domain" description="NfeD-like C-terminal" evidence="7">
    <location>
        <begin position="387"/>
        <end position="440"/>
    </location>
</feature>
<keyword evidence="6" id="KW-0732">Signal</keyword>
<dbReference type="Gene3D" id="3.90.226.10">
    <property type="entry name" value="2-enoyl-CoA Hydratase, Chain A, domain 1"/>
    <property type="match status" value="1"/>
</dbReference>
<evidence type="ECO:0000259" key="9">
    <source>
        <dbReference type="Pfam" id="PF25145"/>
    </source>
</evidence>
<dbReference type="PANTHER" id="PTHR33507:SF3">
    <property type="entry name" value="INNER MEMBRANE PROTEIN YBBJ"/>
    <property type="match status" value="1"/>
</dbReference>
<keyword evidence="4 5" id="KW-0472">Membrane</keyword>
<feature type="transmembrane region" description="Helical" evidence="5">
    <location>
        <begin position="265"/>
        <end position="282"/>
    </location>
</feature>
<protein>
    <submittedName>
        <fullName evidence="10">Membrane-bound serine protease</fullName>
    </submittedName>
</protein>
<dbReference type="SUPFAM" id="SSF52096">
    <property type="entry name" value="ClpP/crotonase"/>
    <property type="match status" value="1"/>
</dbReference>
<dbReference type="Pfam" id="PF01957">
    <property type="entry name" value="NfeD"/>
    <property type="match status" value="1"/>
</dbReference>
<feature type="domain" description="NfeD1b N-terminal" evidence="9">
    <location>
        <begin position="41"/>
        <end position="226"/>
    </location>
</feature>
<dbReference type="GO" id="GO:0005886">
    <property type="term" value="C:plasma membrane"/>
    <property type="evidence" value="ECO:0007669"/>
    <property type="project" value="TreeGrafter"/>
</dbReference>
<feature type="transmembrane region" description="Helical" evidence="5">
    <location>
        <begin position="238"/>
        <end position="258"/>
    </location>
</feature>